<evidence type="ECO:0000256" key="1">
    <source>
        <dbReference type="SAM" id="MobiDB-lite"/>
    </source>
</evidence>
<keyword evidence="3" id="KW-1185">Reference proteome</keyword>
<name>A0A452XU03_AEGTS</name>
<feature type="compositionally biased region" description="Polar residues" evidence="1">
    <location>
        <begin position="17"/>
        <end position="35"/>
    </location>
</feature>
<evidence type="ECO:0000313" key="3">
    <source>
        <dbReference type="Proteomes" id="UP000015105"/>
    </source>
</evidence>
<reference evidence="2" key="5">
    <citation type="journal article" date="2021" name="G3 (Bethesda)">
        <title>Aegilops tauschii genome assembly Aet v5.0 features greater sequence contiguity and improved annotation.</title>
        <authorList>
            <person name="Wang L."/>
            <person name="Zhu T."/>
            <person name="Rodriguez J.C."/>
            <person name="Deal K.R."/>
            <person name="Dubcovsky J."/>
            <person name="McGuire P.E."/>
            <person name="Lux T."/>
            <person name="Spannagl M."/>
            <person name="Mayer K.F.X."/>
            <person name="Baldrich P."/>
            <person name="Meyers B.C."/>
            <person name="Huo N."/>
            <person name="Gu Y.Q."/>
            <person name="Zhou H."/>
            <person name="Devos K.M."/>
            <person name="Bennetzen J.L."/>
            <person name="Unver T."/>
            <person name="Budak H."/>
            <person name="Gulick P.J."/>
            <person name="Galiba G."/>
            <person name="Kalapos B."/>
            <person name="Nelson D.R."/>
            <person name="Li P."/>
            <person name="You F.M."/>
            <person name="Luo M.C."/>
            <person name="Dvorak J."/>
        </authorList>
    </citation>
    <scope>NUCLEOTIDE SEQUENCE [LARGE SCALE GENOMIC DNA]</scope>
    <source>
        <strain evidence="2">cv. AL8/78</strain>
    </source>
</reference>
<organism evidence="2 3">
    <name type="scientific">Aegilops tauschii subsp. strangulata</name>
    <name type="common">Goatgrass</name>
    <dbReference type="NCBI Taxonomy" id="200361"/>
    <lineage>
        <taxon>Eukaryota</taxon>
        <taxon>Viridiplantae</taxon>
        <taxon>Streptophyta</taxon>
        <taxon>Embryophyta</taxon>
        <taxon>Tracheophyta</taxon>
        <taxon>Spermatophyta</taxon>
        <taxon>Magnoliopsida</taxon>
        <taxon>Liliopsida</taxon>
        <taxon>Poales</taxon>
        <taxon>Poaceae</taxon>
        <taxon>BOP clade</taxon>
        <taxon>Pooideae</taxon>
        <taxon>Triticodae</taxon>
        <taxon>Triticeae</taxon>
        <taxon>Triticinae</taxon>
        <taxon>Aegilops</taxon>
    </lineage>
</organism>
<reference evidence="3" key="1">
    <citation type="journal article" date="2014" name="Science">
        <title>Ancient hybridizations among the ancestral genomes of bread wheat.</title>
        <authorList>
            <consortium name="International Wheat Genome Sequencing Consortium,"/>
            <person name="Marcussen T."/>
            <person name="Sandve S.R."/>
            <person name="Heier L."/>
            <person name="Spannagl M."/>
            <person name="Pfeifer M."/>
            <person name="Jakobsen K.S."/>
            <person name="Wulff B.B."/>
            <person name="Steuernagel B."/>
            <person name="Mayer K.F."/>
            <person name="Olsen O.A."/>
        </authorList>
    </citation>
    <scope>NUCLEOTIDE SEQUENCE [LARGE SCALE GENOMIC DNA]</scope>
    <source>
        <strain evidence="3">cv. AL8/78</strain>
    </source>
</reference>
<reference evidence="2" key="3">
    <citation type="journal article" date="2017" name="Nature">
        <title>Genome sequence of the progenitor of the wheat D genome Aegilops tauschii.</title>
        <authorList>
            <person name="Luo M.C."/>
            <person name="Gu Y.Q."/>
            <person name="Puiu D."/>
            <person name="Wang H."/>
            <person name="Twardziok S.O."/>
            <person name="Deal K.R."/>
            <person name="Huo N."/>
            <person name="Zhu T."/>
            <person name="Wang L."/>
            <person name="Wang Y."/>
            <person name="McGuire P.E."/>
            <person name="Liu S."/>
            <person name="Long H."/>
            <person name="Ramasamy R.K."/>
            <person name="Rodriguez J.C."/>
            <person name="Van S.L."/>
            <person name="Yuan L."/>
            <person name="Wang Z."/>
            <person name="Xia Z."/>
            <person name="Xiao L."/>
            <person name="Anderson O.D."/>
            <person name="Ouyang S."/>
            <person name="Liang Y."/>
            <person name="Zimin A.V."/>
            <person name="Pertea G."/>
            <person name="Qi P."/>
            <person name="Bennetzen J.L."/>
            <person name="Dai X."/>
            <person name="Dawson M.W."/>
            <person name="Muller H.G."/>
            <person name="Kugler K."/>
            <person name="Rivarola-Duarte L."/>
            <person name="Spannagl M."/>
            <person name="Mayer K.F.X."/>
            <person name="Lu F.H."/>
            <person name="Bevan M.W."/>
            <person name="Leroy P."/>
            <person name="Li P."/>
            <person name="You F.M."/>
            <person name="Sun Q."/>
            <person name="Liu Z."/>
            <person name="Lyons E."/>
            <person name="Wicker T."/>
            <person name="Salzberg S.L."/>
            <person name="Devos K.M."/>
            <person name="Dvorak J."/>
        </authorList>
    </citation>
    <scope>NUCLEOTIDE SEQUENCE [LARGE SCALE GENOMIC DNA]</scope>
    <source>
        <strain evidence="2">cv. AL8/78</strain>
    </source>
</reference>
<proteinExistence type="predicted"/>
<accession>A0A452XU03</accession>
<reference evidence="2" key="4">
    <citation type="submission" date="2019-03" db="UniProtKB">
        <authorList>
            <consortium name="EnsemblPlants"/>
        </authorList>
    </citation>
    <scope>IDENTIFICATION</scope>
</reference>
<dbReference type="Gramene" id="AET1Gv20162600.4">
    <property type="protein sequence ID" value="AET1Gv20162600.4"/>
    <property type="gene ID" value="AET1Gv20162600"/>
</dbReference>
<dbReference type="Proteomes" id="UP000015105">
    <property type="component" value="Chromosome 1D"/>
</dbReference>
<feature type="region of interest" description="Disordered" evidence="1">
    <location>
        <begin position="1"/>
        <end position="35"/>
    </location>
</feature>
<dbReference type="EnsemblPlants" id="AET1Gv20162600.4">
    <property type="protein sequence ID" value="AET1Gv20162600.4"/>
    <property type="gene ID" value="AET1Gv20162600"/>
</dbReference>
<evidence type="ECO:0000313" key="2">
    <source>
        <dbReference type="EnsemblPlants" id="AET1Gv20162600.4"/>
    </source>
</evidence>
<dbReference type="Gramene" id="AET1Gv20162600.2">
    <property type="protein sequence ID" value="AET1Gv20162600.2"/>
    <property type="gene ID" value="AET1Gv20162600"/>
</dbReference>
<reference evidence="3" key="2">
    <citation type="journal article" date="2017" name="Nat. Plants">
        <title>The Aegilops tauschii genome reveals multiple impacts of transposons.</title>
        <authorList>
            <person name="Zhao G."/>
            <person name="Zou C."/>
            <person name="Li K."/>
            <person name="Wang K."/>
            <person name="Li T."/>
            <person name="Gao L."/>
            <person name="Zhang X."/>
            <person name="Wang H."/>
            <person name="Yang Z."/>
            <person name="Liu X."/>
            <person name="Jiang W."/>
            <person name="Mao L."/>
            <person name="Kong X."/>
            <person name="Jiao Y."/>
            <person name="Jia J."/>
        </authorList>
    </citation>
    <scope>NUCLEOTIDE SEQUENCE [LARGE SCALE GENOMIC DNA]</scope>
    <source>
        <strain evidence="3">cv. AL8/78</strain>
    </source>
</reference>
<dbReference type="EnsemblPlants" id="AET1Gv20162600.2">
    <property type="protein sequence ID" value="AET1Gv20162600.2"/>
    <property type="gene ID" value="AET1Gv20162600"/>
</dbReference>
<dbReference type="AlphaFoldDB" id="A0A452XU03"/>
<sequence>MRRCLKKLTPPFPPSRLKTNAPSNTPTDRATQISPHKSQEAVYLFGTGYWYQPEHLEMVCDEFLL</sequence>
<protein>
    <submittedName>
        <fullName evidence="2">Uncharacterized protein</fullName>
    </submittedName>
</protein>